<accession>A0A7V9W1Z2</accession>
<dbReference type="AlphaFoldDB" id="A0A7V9W1Z2"/>
<feature type="compositionally biased region" description="Basic and acidic residues" evidence="1">
    <location>
        <begin position="98"/>
        <end position="110"/>
    </location>
</feature>
<dbReference type="RefSeq" id="WP_181515030.1">
    <property type="nucleotide sequence ID" value="NZ_JABFUB010000009.1"/>
</dbReference>
<dbReference type="EMBL" id="JACEFT010000013">
    <property type="protein sequence ID" value="MBA2779552.1"/>
    <property type="molecule type" value="Genomic_DNA"/>
</dbReference>
<evidence type="ECO:0000256" key="1">
    <source>
        <dbReference type="SAM" id="MobiDB-lite"/>
    </source>
</evidence>
<sequence>MHESKKLRWGVVGGLLLAGCFVLGSSAWAASDEVGAATHGALFLPVQHPLAWHREHWRQRSYRDPEITIEVPWEFLGPYLFWPQPPQPGKPPRPAEVQPRERGDIWRDDVVGSGSGERIETHPEGRILRSRPR</sequence>
<gene>
    <name evidence="3" type="ORF">H1D44_11680</name>
    <name evidence="4" type="ORF">HOP48_12005</name>
</gene>
<evidence type="ECO:0008006" key="7">
    <source>
        <dbReference type="Google" id="ProtNLM"/>
    </source>
</evidence>
<feature type="compositionally biased region" description="Basic and acidic residues" evidence="1">
    <location>
        <begin position="117"/>
        <end position="127"/>
    </location>
</feature>
<evidence type="ECO:0000313" key="6">
    <source>
        <dbReference type="Proteomes" id="UP000814353"/>
    </source>
</evidence>
<evidence type="ECO:0000256" key="2">
    <source>
        <dbReference type="SAM" id="SignalP"/>
    </source>
</evidence>
<dbReference type="Proteomes" id="UP000518091">
    <property type="component" value="Unassembled WGS sequence"/>
</dbReference>
<feature type="chain" id="PRO_5030541288" description="Nickel/cobalt transporter regulator" evidence="2">
    <location>
        <begin position="30"/>
        <end position="133"/>
    </location>
</feature>
<name>A0A7V9W1Z2_9GAMM</name>
<dbReference type="Proteomes" id="UP000814353">
    <property type="component" value="Unassembled WGS sequence"/>
</dbReference>
<proteinExistence type="predicted"/>
<evidence type="ECO:0000313" key="3">
    <source>
        <dbReference type="EMBL" id="MBA2779552.1"/>
    </source>
</evidence>
<dbReference type="EMBL" id="JABFUB010000009">
    <property type="protein sequence ID" value="MCG6662264.1"/>
    <property type="molecule type" value="Genomic_DNA"/>
</dbReference>
<dbReference type="PROSITE" id="PS51257">
    <property type="entry name" value="PROKAR_LIPOPROTEIN"/>
    <property type="match status" value="1"/>
</dbReference>
<feature type="compositionally biased region" description="Pro residues" evidence="1">
    <location>
        <begin position="84"/>
        <end position="94"/>
    </location>
</feature>
<keyword evidence="2" id="KW-0732">Signal</keyword>
<protein>
    <recommendedName>
        <fullName evidence="7">Nickel/cobalt transporter regulator</fullName>
    </recommendedName>
</protein>
<reference evidence="4 6" key="1">
    <citation type="submission" date="2020-05" db="EMBL/GenBank/DDBJ databases">
        <title>Comparative genomic analysis of denitrifying bacteria from Halomonas genus.</title>
        <authorList>
            <person name="Wang L."/>
            <person name="Shao Z."/>
        </authorList>
    </citation>
    <scope>NUCLEOTIDE SEQUENCE [LARGE SCALE GENOMIC DNA]</scope>
    <source>
        <strain evidence="4 6">DSM 17331</strain>
    </source>
</reference>
<comment type="caution">
    <text evidence="3">The sequence shown here is derived from an EMBL/GenBank/DDBJ whole genome shotgun (WGS) entry which is preliminary data.</text>
</comment>
<evidence type="ECO:0000313" key="4">
    <source>
        <dbReference type="EMBL" id="MCG6662264.1"/>
    </source>
</evidence>
<evidence type="ECO:0000313" key="5">
    <source>
        <dbReference type="Proteomes" id="UP000518091"/>
    </source>
</evidence>
<feature type="region of interest" description="Disordered" evidence="1">
    <location>
        <begin position="84"/>
        <end position="133"/>
    </location>
</feature>
<feature type="signal peptide" evidence="2">
    <location>
        <begin position="1"/>
        <end position="29"/>
    </location>
</feature>
<keyword evidence="6" id="KW-1185">Reference proteome</keyword>
<reference evidence="3 5" key="2">
    <citation type="submission" date="2020-07" db="EMBL/GenBank/DDBJ databases">
        <title>Identification of Halomonas strains.</title>
        <authorList>
            <person name="Xiao Z."/>
            <person name="Shen J."/>
        </authorList>
    </citation>
    <scope>NUCLEOTIDE SEQUENCE [LARGE SCALE GENOMIC DNA]</scope>
    <source>
        <strain evidence="3 5">DSM 17331</strain>
    </source>
</reference>
<organism evidence="3 5">
    <name type="scientific">Billgrantia kenyensis</name>
    <dbReference type="NCBI Taxonomy" id="321266"/>
    <lineage>
        <taxon>Bacteria</taxon>
        <taxon>Pseudomonadati</taxon>
        <taxon>Pseudomonadota</taxon>
        <taxon>Gammaproteobacteria</taxon>
        <taxon>Oceanospirillales</taxon>
        <taxon>Halomonadaceae</taxon>
        <taxon>Billgrantia</taxon>
    </lineage>
</organism>